<dbReference type="InterPro" id="IPR036188">
    <property type="entry name" value="FAD/NAD-bd_sf"/>
</dbReference>
<dbReference type="Pfam" id="PF01266">
    <property type="entry name" value="DAO"/>
    <property type="match status" value="1"/>
</dbReference>
<dbReference type="Proteomes" id="UP000191200">
    <property type="component" value="Chromosome"/>
</dbReference>
<dbReference type="OrthoDB" id="9805337at2"/>
<dbReference type="Gene3D" id="3.50.50.60">
    <property type="entry name" value="FAD/NAD(P)-binding domain"/>
    <property type="match status" value="1"/>
</dbReference>
<dbReference type="SUPFAM" id="SSF54373">
    <property type="entry name" value="FAD-linked reductases, C-terminal domain"/>
    <property type="match status" value="1"/>
</dbReference>
<protein>
    <recommendedName>
        <fullName evidence="6">FAD dependent oxidoreductase domain-containing protein</fullName>
    </recommendedName>
</protein>
<dbReference type="EMBL" id="CP017267">
    <property type="protein sequence ID" value="APB31650.1"/>
    <property type="molecule type" value="Genomic_DNA"/>
</dbReference>
<name>A0A1J0A6W1_9ENTE</name>
<dbReference type="AlphaFoldDB" id="A0A1J0A6W1"/>
<evidence type="ECO:0000259" key="6">
    <source>
        <dbReference type="Pfam" id="PF01266"/>
    </source>
</evidence>
<evidence type="ECO:0000256" key="5">
    <source>
        <dbReference type="SAM" id="Phobius"/>
    </source>
</evidence>
<keyword evidence="4" id="KW-0560">Oxidoreductase</keyword>
<comment type="cofactor">
    <cofactor evidence="1">
        <name>FAD</name>
        <dbReference type="ChEBI" id="CHEBI:57692"/>
    </cofactor>
</comment>
<dbReference type="PANTHER" id="PTHR13847:SF286">
    <property type="entry name" value="D-AMINO ACID DEHYDROGENASE"/>
    <property type="match status" value="1"/>
</dbReference>
<sequence length="378" mass="42233">MSIKRKIGIIGGGIVGSTAAFYLSNDPEVELLLFDDGKGQASSAAAGIISPWLSQRRNKEWYFLAREGAKFYSDYMSDLAKYLDTKKIYKKTGTLLYKKTPKLLDKLEKIAYDRRKEAPEIGEIERLSGKDIQEQFPFVTSDEDALFITGGAKIDGENLVKNIHHLLKEKKQLKQTRVTNLSISDDKWVITTDEDSVVVDDVIIAAGAWLPRLLESLNLSVDIRPQKGQLIEIQTDIETTDLPVIMPVGESDIIPFYNGKILVGATHENDEGFDLTPENKLLNQLKEIATQTVGQLADYGIDSYRVGTRAYTSDFLPFFGEVENLSNLLVASGLGSSGLTTGPIIGKTMVDWLYNKKTLFESYKHQPNHYIQPKMKGE</sequence>
<reference evidence="7 8" key="1">
    <citation type="submission" date="2016-09" db="EMBL/GenBank/DDBJ databases">
        <title>Vagococcus teuberi sp. nov., isolated from the Malian artisanal sour milk fene.</title>
        <authorList>
            <person name="Wullschleger S."/>
            <person name="Seifert C."/>
            <person name="Baumgartner S."/>
            <person name="Lacroix C."/>
            <person name="Bonfoh B."/>
            <person name="Stevens M.J."/>
            <person name="Meile L."/>
        </authorList>
    </citation>
    <scope>NUCLEOTIDE SEQUENCE [LARGE SCALE GENOMIC DNA]</scope>
    <source>
        <strain evidence="7 8">DSM 21459</strain>
    </source>
</reference>
<evidence type="ECO:0000256" key="3">
    <source>
        <dbReference type="ARBA" id="ARBA00022630"/>
    </source>
</evidence>
<evidence type="ECO:0000313" key="7">
    <source>
        <dbReference type="EMBL" id="APB31650.1"/>
    </source>
</evidence>
<dbReference type="GO" id="GO:0016491">
    <property type="term" value="F:oxidoreductase activity"/>
    <property type="evidence" value="ECO:0007669"/>
    <property type="project" value="UniProtKB-KW"/>
</dbReference>
<keyword evidence="5" id="KW-1133">Transmembrane helix</keyword>
<keyword evidence="3" id="KW-0285">Flavoprotein</keyword>
<dbReference type="KEGG" id="vte:BHY08_07315"/>
<dbReference type="GO" id="GO:0005737">
    <property type="term" value="C:cytoplasm"/>
    <property type="evidence" value="ECO:0007669"/>
    <property type="project" value="TreeGrafter"/>
</dbReference>
<gene>
    <name evidence="7" type="ORF">BHY08_07315</name>
</gene>
<organism evidence="7 8">
    <name type="scientific">Vagococcus teuberi</name>
    <dbReference type="NCBI Taxonomy" id="519472"/>
    <lineage>
        <taxon>Bacteria</taxon>
        <taxon>Bacillati</taxon>
        <taxon>Bacillota</taxon>
        <taxon>Bacilli</taxon>
        <taxon>Lactobacillales</taxon>
        <taxon>Enterococcaceae</taxon>
        <taxon>Vagococcus</taxon>
    </lineage>
</organism>
<dbReference type="PANTHER" id="PTHR13847">
    <property type="entry name" value="SARCOSINE DEHYDROGENASE-RELATED"/>
    <property type="match status" value="1"/>
</dbReference>
<evidence type="ECO:0000313" key="8">
    <source>
        <dbReference type="Proteomes" id="UP000191200"/>
    </source>
</evidence>
<keyword evidence="8" id="KW-1185">Reference proteome</keyword>
<feature type="domain" description="FAD dependent oxidoreductase" evidence="6">
    <location>
        <begin position="7"/>
        <end position="352"/>
    </location>
</feature>
<accession>A0A1J0A6W1</accession>
<dbReference type="SUPFAM" id="SSF51905">
    <property type="entry name" value="FAD/NAD(P)-binding domain"/>
    <property type="match status" value="1"/>
</dbReference>
<feature type="transmembrane region" description="Helical" evidence="5">
    <location>
        <begin position="7"/>
        <end position="24"/>
    </location>
</feature>
<evidence type="ECO:0000256" key="2">
    <source>
        <dbReference type="ARBA" id="ARBA00009410"/>
    </source>
</evidence>
<dbReference type="RefSeq" id="WP_084657219.1">
    <property type="nucleotide sequence ID" value="NZ_CP017267.1"/>
</dbReference>
<dbReference type="InterPro" id="IPR006076">
    <property type="entry name" value="FAD-dep_OxRdtase"/>
</dbReference>
<dbReference type="STRING" id="519472.BHY08_07315"/>
<evidence type="ECO:0000256" key="1">
    <source>
        <dbReference type="ARBA" id="ARBA00001974"/>
    </source>
</evidence>
<evidence type="ECO:0000256" key="4">
    <source>
        <dbReference type="ARBA" id="ARBA00023002"/>
    </source>
</evidence>
<keyword evidence="5" id="KW-0472">Membrane</keyword>
<dbReference type="Gene3D" id="3.30.9.10">
    <property type="entry name" value="D-Amino Acid Oxidase, subunit A, domain 2"/>
    <property type="match status" value="1"/>
</dbReference>
<keyword evidence="5" id="KW-0812">Transmembrane</keyword>
<comment type="similarity">
    <text evidence="2">Belongs to the DadA oxidoreductase family.</text>
</comment>
<proteinExistence type="inferred from homology"/>